<dbReference type="SMART" id="SM00382">
    <property type="entry name" value="AAA"/>
    <property type="match status" value="1"/>
</dbReference>
<sequence>MNAMDATLSTPANAAGPAEIRFENVTKTFGRMGGGDLFKAVDDLNLEIRPGELVAILGKTGCGKSTMFNMIAGLLEPSQGKVEVSGHNPFTEFNWFRGKIAIVFQNDRLLPWRTAIQNVELGLEMLEVPKAERHATAQRWLTQLGLGGHENDYPHALSGGMRQRVSIARAFATNAGILLCDEPFSALDEMTGNRLRAEFANLVRENGKTAVFITHSINEALQIGDRIVVLRRPAKIAYDVKLPRNADKAVQEEIRLKIQAVLSE</sequence>
<evidence type="ECO:0000259" key="5">
    <source>
        <dbReference type="PROSITE" id="PS50893"/>
    </source>
</evidence>
<proteinExistence type="inferred from homology"/>
<dbReference type="PROSITE" id="PS50893">
    <property type="entry name" value="ABC_TRANSPORTER_2"/>
    <property type="match status" value="1"/>
</dbReference>
<dbReference type="AlphaFoldDB" id="A0A4R3M1N6"/>
<dbReference type="RefSeq" id="WP_245504580.1">
    <property type="nucleotide sequence ID" value="NZ_SMAI01000003.1"/>
</dbReference>
<evidence type="ECO:0000256" key="3">
    <source>
        <dbReference type="ARBA" id="ARBA00022741"/>
    </source>
</evidence>
<reference evidence="6 7" key="1">
    <citation type="submission" date="2019-03" db="EMBL/GenBank/DDBJ databases">
        <title>Genomic Encyclopedia of Type Strains, Phase IV (KMG-IV): sequencing the most valuable type-strain genomes for metagenomic binning, comparative biology and taxonomic classification.</title>
        <authorList>
            <person name="Goeker M."/>
        </authorList>
    </citation>
    <scope>NUCLEOTIDE SEQUENCE [LARGE SCALE GENOMIC DNA]</scope>
    <source>
        <strain evidence="6 7">DSM 9035</strain>
    </source>
</reference>
<dbReference type="PANTHER" id="PTHR42788:SF13">
    <property type="entry name" value="ALIPHATIC SULFONATES IMPORT ATP-BINDING PROTEIN SSUB"/>
    <property type="match status" value="1"/>
</dbReference>
<dbReference type="CDD" id="cd03293">
    <property type="entry name" value="ABC_NrtD_SsuB_transporters"/>
    <property type="match status" value="1"/>
</dbReference>
<keyword evidence="2" id="KW-0813">Transport</keyword>
<keyword evidence="3" id="KW-0547">Nucleotide-binding</keyword>
<dbReference type="InterPro" id="IPR027417">
    <property type="entry name" value="P-loop_NTPase"/>
</dbReference>
<dbReference type="Proteomes" id="UP000294664">
    <property type="component" value="Unassembled WGS sequence"/>
</dbReference>
<dbReference type="InterPro" id="IPR003593">
    <property type="entry name" value="AAA+_ATPase"/>
</dbReference>
<accession>A0A4R3M1N6</accession>
<comment type="similarity">
    <text evidence="1">Belongs to the ABC transporter superfamily.</text>
</comment>
<keyword evidence="4 6" id="KW-0067">ATP-binding</keyword>
<dbReference type="Pfam" id="PF00005">
    <property type="entry name" value="ABC_tran"/>
    <property type="match status" value="1"/>
</dbReference>
<dbReference type="GO" id="GO:0005524">
    <property type="term" value="F:ATP binding"/>
    <property type="evidence" value="ECO:0007669"/>
    <property type="project" value="UniProtKB-KW"/>
</dbReference>
<evidence type="ECO:0000313" key="6">
    <source>
        <dbReference type="EMBL" id="TCT06089.1"/>
    </source>
</evidence>
<gene>
    <name evidence="6" type="ORF">EDC64_103193</name>
</gene>
<comment type="caution">
    <text evidence="6">The sequence shown here is derived from an EMBL/GenBank/DDBJ whole genome shotgun (WGS) entry which is preliminary data.</text>
</comment>
<dbReference type="PANTHER" id="PTHR42788">
    <property type="entry name" value="TAURINE IMPORT ATP-BINDING PROTEIN-RELATED"/>
    <property type="match status" value="1"/>
</dbReference>
<dbReference type="Gene3D" id="3.40.50.300">
    <property type="entry name" value="P-loop containing nucleotide triphosphate hydrolases"/>
    <property type="match status" value="1"/>
</dbReference>
<dbReference type="InterPro" id="IPR050166">
    <property type="entry name" value="ABC_transporter_ATP-bind"/>
</dbReference>
<protein>
    <submittedName>
        <fullName evidence="6">NitT/TauT family transport system ATP-binding protein</fullName>
    </submittedName>
</protein>
<dbReference type="SUPFAM" id="SSF52540">
    <property type="entry name" value="P-loop containing nucleoside triphosphate hydrolases"/>
    <property type="match status" value="1"/>
</dbReference>
<feature type="domain" description="ABC transporter" evidence="5">
    <location>
        <begin position="20"/>
        <end position="257"/>
    </location>
</feature>
<dbReference type="InterPro" id="IPR003439">
    <property type="entry name" value="ABC_transporter-like_ATP-bd"/>
</dbReference>
<dbReference type="GO" id="GO:0016887">
    <property type="term" value="F:ATP hydrolysis activity"/>
    <property type="evidence" value="ECO:0007669"/>
    <property type="project" value="InterPro"/>
</dbReference>
<evidence type="ECO:0000256" key="1">
    <source>
        <dbReference type="ARBA" id="ARBA00005417"/>
    </source>
</evidence>
<evidence type="ECO:0000313" key="7">
    <source>
        <dbReference type="Proteomes" id="UP000294664"/>
    </source>
</evidence>
<evidence type="ECO:0000256" key="4">
    <source>
        <dbReference type="ARBA" id="ARBA00022840"/>
    </source>
</evidence>
<organism evidence="6 7">
    <name type="scientific">Aquabacter spiritensis</name>
    <dbReference type="NCBI Taxonomy" id="933073"/>
    <lineage>
        <taxon>Bacteria</taxon>
        <taxon>Pseudomonadati</taxon>
        <taxon>Pseudomonadota</taxon>
        <taxon>Alphaproteobacteria</taxon>
        <taxon>Hyphomicrobiales</taxon>
        <taxon>Xanthobacteraceae</taxon>
        <taxon>Aquabacter</taxon>
    </lineage>
</organism>
<name>A0A4R3M1N6_9HYPH</name>
<dbReference type="EMBL" id="SMAI01000003">
    <property type="protein sequence ID" value="TCT06089.1"/>
    <property type="molecule type" value="Genomic_DNA"/>
</dbReference>
<evidence type="ECO:0000256" key="2">
    <source>
        <dbReference type="ARBA" id="ARBA00022448"/>
    </source>
</evidence>
<dbReference type="InterPro" id="IPR017871">
    <property type="entry name" value="ABC_transporter-like_CS"/>
</dbReference>
<dbReference type="PROSITE" id="PS00211">
    <property type="entry name" value="ABC_TRANSPORTER_1"/>
    <property type="match status" value="1"/>
</dbReference>
<keyword evidence="7" id="KW-1185">Reference proteome</keyword>